<evidence type="ECO:0000259" key="1">
    <source>
        <dbReference type="SMART" id="SM01043"/>
    </source>
</evidence>
<dbReference type="AlphaFoldDB" id="A0A2P8DVS1"/>
<accession>A0A2P8DVS1</accession>
<sequence>MGYEQLTVQLLGGFSVTVGDHTTPDGRWRLKRAADLVKLLALAPRHRLPREKVVEAFWPDSDPQSAAVNVRKVAFHARRVLQLPDGIVLEEGMVRLAPNRRVSTDVQDFLAAADRALAAHDPEACRAAAAQYGGELLPDDPYAEWCSDERRRLRSVYLDVLACGQLWGRLVGEDPTNERAHREIMRVQLEGGDRTAAIRQFEQLSETLRDELGVSPDPETVSLYERILDAEGRAAPTPAERARALLAWSLVHWQRADLEETERSATEVRALAIDARLPRELTEASELLGLVAYTRGAWREVFARSFLESLTTTPDLAPFILDANMCMSEFALGEVTGIGDVARLGEEMINATGDADVTQASALGHLLRGEASLLSGNDADQARTDLVQASELHERTSSVTGWALSVARLGQLDAVEHDQRAAHDRYRSALRIAYETSVPEHLLPCIYGAMFEGAGDVEALAIITTAESGMSGLAVCDPCAMAFRIGASMACSRSGEPDRAREYLSEASRVATMWSGGPWHAAVDEAEATLQQAQGAEASTVGGLLRRAADAFDAASRPRDSTRCRASLAALR</sequence>
<gene>
    <name evidence="2" type="ORF">CLV30_11434</name>
</gene>
<dbReference type="Gene3D" id="1.25.40.10">
    <property type="entry name" value="Tetratricopeptide repeat domain"/>
    <property type="match status" value="1"/>
</dbReference>
<keyword evidence="3" id="KW-1185">Reference proteome</keyword>
<evidence type="ECO:0000313" key="3">
    <source>
        <dbReference type="Proteomes" id="UP000243528"/>
    </source>
</evidence>
<dbReference type="InterPro" id="IPR011990">
    <property type="entry name" value="TPR-like_helical_dom_sf"/>
</dbReference>
<organism evidence="2 3">
    <name type="scientific">Haloactinopolyspora alba</name>
    <dbReference type="NCBI Taxonomy" id="648780"/>
    <lineage>
        <taxon>Bacteria</taxon>
        <taxon>Bacillati</taxon>
        <taxon>Actinomycetota</taxon>
        <taxon>Actinomycetes</taxon>
        <taxon>Jiangellales</taxon>
        <taxon>Jiangellaceae</taxon>
        <taxon>Haloactinopolyspora</taxon>
    </lineage>
</organism>
<dbReference type="Proteomes" id="UP000243528">
    <property type="component" value="Unassembled WGS sequence"/>
</dbReference>
<dbReference type="SMART" id="SM01043">
    <property type="entry name" value="BTAD"/>
    <property type="match status" value="1"/>
</dbReference>
<dbReference type="InterPro" id="IPR051677">
    <property type="entry name" value="AfsR-DnrI-RedD_regulator"/>
</dbReference>
<dbReference type="GO" id="GO:0003677">
    <property type="term" value="F:DNA binding"/>
    <property type="evidence" value="ECO:0007669"/>
    <property type="project" value="UniProtKB-KW"/>
</dbReference>
<dbReference type="SUPFAM" id="SSF48452">
    <property type="entry name" value="TPR-like"/>
    <property type="match status" value="1"/>
</dbReference>
<feature type="domain" description="Bacterial transcriptional activator" evidence="1">
    <location>
        <begin position="104"/>
        <end position="228"/>
    </location>
</feature>
<dbReference type="InterPro" id="IPR036388">
    <property type="entry name" value="WH-like_DNA-bd_sf"/>
</dbReference>
<dbReference type="OrthoDB" id="3294840at2"/>
<proteinExistence type="predicted"/>
<name>A0A2P8DVS1_9ACTN</name>
<comment type="caution">
    <text evidence="2">The sequence shown here is derived from an EMBL/GenBank/DDBJ whole genome shotgun (WGS) entry which is preliminary data.</text>
</comment>
<reference evidence="2 3" key="1">
    <citation type="submission" date="2018-03" db="EMBL/GenBank/DDBJ databases">
        <title>Genomic Encyclopedia of Archaeal and Bacterial Type Strains, Phase II (KMG-II): from individual species to whole genera.</title>
        <authorList>
            <person name="Goeker M."/>
        </authorList>
    </citation>
    <scope>NUCLEOTIDE SEQUENCE [LARGE SCALE GENOMIC DNA]</scope>
    <source>
        <strain evidence="2 3">DSM 45211</strain>
    </source>
</reference>
<evidence type="ECO:0000313" key="2">
    <source>
        <dbReference type="EMBL" id="PSL01304.1"/>
    </source>
</evidence>
<dbReference type="Pfam" id="PF03704">
    <property type="entry name" value="BTAD"/>
    <property type="match status" value="1"/>
</dbReference>
<dbReference type="InterPro" id="IPR005158">
    <property type="entry name" value="BTAD"/>
</dbReference>
<dbReference type="EMBL" id="PYGE01000014">
    <property type="protein sequence ID" value="PSL01304.1"/>
    <property type="molecule type" value="Genomic_DNA"/>
</dbReference>
<dbReference type="PANTHER" id="PTHR35807">
    <property type="entry name" value="TRANSCRIPTIONAL REGULATOR REDD-RELATED"/>
    <property type="match status" value="1"/>
</dbReference>
<protein>
    <submittedName>
        <fullName evidence="2">DNA-binding SARP family transcriptional activator</fullName>
    </submittedName>
</protein>
<dbReference type="RefSeq" id="WP_106538546.1">
    <property type="nucleotide sequence ID" value="NZ_ML142899.1"/>
</dbReference>
<dbReference type="Gene3D" id="1.10.10.10">
    <property type="entry name" value="Winged helix-like DNA-binding domain superfamily/Winged helix DNA-binding domain"/>
    <property type="match status" value="1"/>
</dbReference>
<keyword evidence="2" id="KW-0238">DNA-binding</keyword>